<name>A0A8J5IP68_ZINOF</name>
<organism evidence="2 3">
    <name type="scientific">Zingiber officinale</name>
    <name type="common">Ginger</name>
    <name type="synonym">Amomum zingiber</name>
    <dbReference type="NCBI Taxonomy" id="94328"/>
    <lineage>
        <taxon>Eukaryota</taxon>
        <taxon>Viridiplantae</taxon>
        <taxon>Streptophyta</taxon>
        <taxon>Embryophyta</taxon>
        <taxon>Tracheophyta</taxon>
        <taxon>Spermatophyta</taxon>
        <taxon>Magnoliopsida</taxon>
        <taxon>Liliopsida</taxon>
        <taxon>Zingiberales</taxon>
        <taxon>Zingiberaceae</taxon>
        <taxon>Zingiber</taxon>
    </lineage>
</organism>
<gene>
    <name evidence="2" type="ORF">ZIOFF_001949</name>
</gene>
<dbReference type="AlphaFoldDB" id="A0A8J5IP68"/>
<evidence type="ECO:0000313" key="2">
    <source>
        <dbReference type="EMBL" id="KAG6536873.1"/>
    </source>
</evidence>
<dbReference type="EMBL" id="JACMSC010000001">
    <property type="protein sequence ID" value="KAG6536873.1"/>
    <property type="molecule type" value="Genomic_DNA"/>
</dbReference>
<sequence>MPPPLVRSPELDLPPSSRSCPPLHGLPSAKSREVSSFHVRHLIIGTDFPSPLCPSRLPPSLSRCRATRHRPTPVTPSCRALDPYSTAERRRDALLDVNSPATGWIRPRAGSELYLASVAILQQRHSSVANHQLGHPDLEVFLLG</sequence>
<dbReference type="Proteomes" id="UP000734854">
    <property type="component" value="Unassembled WGS sequence"/>
</dbReference>
<reference evidence="2 3" key="1">
    <citation type="submission" date="2020-08" db="EMBL/GenBank/DDBJ databases">
        <title>Plant Genome Project.</title>
        <authorList>
            <person name="Zhang R.-G."/>
        </authorList>
    </citation>
    <scope>NUCLEOTIDE SEQUENCE [LARGE SCALE GENOMIC DNA]</scope>
    <source>
        <tissue evidence="2">Rhizome</tissue>
    </source>
</reference>
<protein>
    <submittedName>
        <fullName evidence="2">Uncharacterized protein</fullName>
    </submittedName>
</protein>
<feature type="region of interest" description="Disordered" evidence="1">
    <location>
        <begin position="1"/>
        <end position="29"/>
    </location>
</feature>
<evidence type="ECO:0000313" key="3">
    <source>
        <dbReference type="Proteomes" id="UP000734854"/>
    </source>
</evidence>
<evidence type="ECO:0000256" key="1">
    <source>
        <dbReference type="SAM" id="MobiDB-lite"/>
    </source>
</evidence>
<accession>A0A8J5IP68</accession>
<proteinExistence type="predicted"/>
<keyword evidence="3" id="KW-1185">Reference proteome</keyword>
<comment type="caution">
    <text evidence="2">The sequence shown here is derived from an EMBL/GenBank/DDBJ whole genome shotgun (WGS) entry which is preliminary data.</text>
</comment>